<feature type="domain" description="CCHC-type" evidence="3">
    <location>
        <begin position="270"/>
        <end position="285"/>
    </location>
</feature>
<dbReference type="InterPro" id="IPR005162">
    <property type="entry name" value="Retrotrans_gag_dom"/>
</dbReference>
<keyword evidence="1" id="KW-0863">Zinc-finger</keyword>
<reference evidence="5" key="1">
    <citation type="submission" date="2014-09" db="EMBL/GenBank/DDBJ databases">
        <authorList>
            <person name="Mudge J."/>
            <person name="Ramaraj T."/>
            <person name="Lindquist I.E."/>
            <person name="Bharti A.K."/>
            <person name="Sundararajan A."/>
            <person name="Cameron C.T."/>
            <person name="Woodward J.E."/>
            <person name="May G.D."/>
            <person name="Brubaker C."/>
            <person name="Broadhvest J."/>
            <person name="Wilkins T.A."/>
        </authorList>
    </citation>
    <scope>NUCLEOTIDE SEQUENCE</scope>
    <source>
        <strain evidence="5">cv. AKA8401</strain>
    </source>
</reference>
<feature type="compositionally biased region" description="Polar residues" evidence="2">
    <location>
        <begin position="228"/>
        <end position="240"/>
    </location>
</feature>
<evidence type="ECO:0000256" key="1">
    <source>
        <dbReference type="PROSITE-ProRule" id="PRU00047"/>
    </source>
</evidence>
<dbReference type="Proteomes" id="UP000032142">
    <property type="component" value="Unassembled WGS sequence"/>
</dbReference>
<feature type="compositionally biased region" description="Polar residues" evidence="2">
    <location>
        <begin position="210"/>
        <end position="220"/>
    </location>
</feature>
<accession>A0A0B0MRU6</accession>
<sequence>MAHGLAHGHVVGCVTQQMDHDRAVVDDVESNAPAAAQGAVQSNSRLVSSSQRGEAKQAFFQLMLDDGAERAEFWLENTIRVFDESSCTPDECIKCVRFLDQKHKEFLELKQGRMAVTEYEREFVQLSTYAQEYVSTEEIMCKQFVHRLNEDIKLLVGILELKEFVVLVERACKAEDLNKEKRKADFEARDSRKRTISKYYLSESKKFQDSFSHSNTSVGHSNRDRVRQQSSFKAPATSITSVESARPNLPECKHCGKRHLGDCRLNDRACFKCGSLDHFIRDCQELVEQDTVQNTRLSNTATKGRPPRNIGNVCGGRGVTQDTTAISDARAPAGAYTICAREEALSLDGITGIFTIYDTKVIALIDPGSTHSLPKLAQTRGSSGKIITLSIISLVWHGLDTWACLLVVCGTSAGTWACGRPCDQFSNPSSFPTAIAHGCVLDRVVQVSMYALFSHSS</sequence>
<evidence type="ECO:0000256" key="2">
    <source>
        <dbReference type="SAM" id="MobiDB-lite"/>
    </source>
</evidence>
<protein>
    <submittedName>
        <fullName evidence="4">Gag-Pol polyprotein</fullName>
    </submittedName>
</protein>
<proteinExistence type="predicted"/>
<evidence type="ECO:0000313" key="4">
    <source>
        <dbReference type="EMBL" id="KHG03107.1"/>
    </source>
</evidence>
<dbReference type="Pfam" id="PF03732">
    <property type="entry name" value="Retrotrans_gag"/>
    <property type="match status" value="1"/>
</dbReference>
<gene>
    <name evidence="4" type="ORF">F383_26972</name>
</gene>
<dbReference type="PROSITE" id="PS50158">
    <property type="entry name" value="ZF_CCHC"/>
    <property type="match status" value="1"/>
</dbReference>
<dbReference type="GO" id="GO:0008270">
    <property type="term" value="F:zinc ion binding"/>
    <property type="evidence" value="ECO:0007669"/>
    <property type="project" value="UniProtKB-KW"/>
</dbReference>
<evidence type="ECO:0000259" key="3">
    <source>
        <dbReference type="PROSITE" id="PS50158"/>
    </source>
</evidence>
<dbReference type="SMART" id="SM00343">
    <property type="entry name" value="ZnF_C2HC"/>
    <property type="match status" value="1"/>
</dbReference>
<keyword evidence="5" id="KW-1185">Reference proteome</keyword>
<organism evidence="4 5">
    <name type="scientific">Gossypium arboreum</name>
    <name type="common">Tree cotton</name>
    <name type="synonym">Gossypium nanking</name>
    <dbReference type="NCBI Taxonomy" id="29729"/>
    <lineage>
        <taxon>Eukaryota</taxon>
        <taxon>Viridiplantae</taxon>
        <taxon>Streptophyta</taxon>
        <taxon>Embryophyta</taxon>
        <taxon>Tracheophyta</taxon>
        <taxon>Spermatophyta</taxon>
        <taxon>Magnoliopsida</taxon>
        <taxon>eudicotyledons</taxon>
        <taxon>Gunneridae</taxon>
        <taxon>Pentapetalae</taxon>
        <taxon>rosids</taxon>
        <taxon>malvids</taxon>
        <taxon>Malvales</taxon>
        <taxon>Malvaceae</taxon>
        <taxon>Malvoideae</taxon>
        <taxon>Gossypium</taxon>
    </lineage>
</organism>
<keyword evidence="1" id="KW-0479">Metal-binding</keyword>
<dbReference type="AlphaFoldDB" id="A0A0B0MRU6"/>
<dbReference type="GO" id="GO:0003676">
    <property type="term" value="F:nucleic acid binding"/>
    <property type="evidence" value="ECO:0007669"/>
    <property type="project" value="InterPro"/>
</dbReference>
<dbReference type="InterPro" id="IPR001878">
    <property type="entry name" value="Znf_CCHC"/>
</dbReference>
<dbReference type="Gene3D" id="4.10.60.10">
    <property type="entry name" value="Zinc finger, CCHC-type"/>
    <property type="match status" value="1"/>
</dbReference>
<dbReference type="PANTHER" id="PTHR34482:SF36">
    <property type="entry name" value="RETROTRANSPOSON GAG DOMAIN-CONTAINING PROTEIN"/>
    <property type="match status" value="1"/>
</dbReference>
<dbReference type="Pfam" id="PF00098">
    <property type="entry name" value="zf-CCHC"/>
    <property type="match status" value="1"/>
</dbReference>
<comment type="caution">
    <text evidence="4">The sequence shown here is derived from an EMBL/GenBank/DDBJ whole genome shotgun (WGS) entry which is preliminary data.</text>
</comment>
<name>A0A0B0MRU6_GOSAR</name>
<dbReference type="PANTHER" id="PTHR34482">
    <property type="entry name" value="DNA DAMAGE-INDUCIBLE PROTEIN 1-LIKE"/>
    <property type="match status" value="1"/>
</dbReference>
<keyword evidence="1" id="KW-0862">Zinc</keyword>
<dbReference type="EMBL" id="JRRC01325395">
    <property type="protein sequence ID" value="KHG03107.1"/>
    <property type="molecule type" value="Genomic_DNA"/>
</dbReference>
<evidence type="ECO:0000313" key="5">
    <source>
        <dbReference type="Proteomes" id="UP000032142"/>
    </source>
</evidence>
<feature type="region of interest" description="Disordered" evidence="2">
    <location>
        <begin position="210"/>
        <end position="240"/>
    </location>
</feature>